<reference evidence="3" key="1">
    <citation type="journal article" date="2018" name="Nat. Microbiol.">
        <title>Leveraging single-cell genomics to expand the fungal tree of life.</title>
        <authorList>
            <person name="Ahrendt S.R."/>
            <person name="Quandt C.A."/>
            <person name="Ciobanu D."/>
            <person name="Clum A."/>
            <person name="Salamov A."/>
            <person name="Andreopoulos B."/>
            <person name="Cheng J.F."/>
            <person name="Woyke T."/>
            <person name="Pelin A."/>
            <person name="Henrissat B."/>
            <person name="Reynolds N.K."/>
            <person name="Benny G.L."/>
            <person name="Smith M.E."/>
            <person name="James T.Y."/>
            <person name="Grigoriev I.V."/>
        </authorList>
    </citation>
    <scope>NUCLEOTIDE SEQUENCE [LARGE SCALE GENOMIC DNA]</scope>
</reference>
<dbReference type="EMBL" id="KZ994403">
    <property type="protein sequence ID" value="RKO93026.1"/>
    <property type="molecule type" value="Genomic_DNA"/>
</dbReference>
<keyword evidence="3" id="KW-1185">Reference proteome</keyword>
<feature type="region of interest" description="Disordered" evidence="1">
    <location>
        <begin position="10"/>
        <end position="39"/>
    </location>
</feature>
<gene>
    <name evidence="2" type="ORF">BDK51DRAFT_27536</name>
</gene>
<proteinExistence type="predicted"/>
<dbReference type="Proteomes" id="UP000269721">
    <property type="component" value="Unassembled WGS sequence"/>
</dbReference>
<sequence length="256" mass="27675">MVDVRGSLANMHRSNPALSHEGGTGAQPTDSKKRGAGAVNVVEKKRASLDARHRYLLEKFAAYVDEKAAVLENSLLQGNKLEFVNDFFAEGGARKVMFFWQPAPKDEAPRPVAGVPAAKTSSLVVTNGTKEVLTGVGCFFVRATSKAITVANITSDVSCGVINADILPSLTVMVRHVVMPALKAQDNWGVLTRHKDESVKAFMEVLEKFVNDLDVAMVNLSESVQLHPCTVDLDAYKKPSEYANAAHNPDVVNALE</sequence>
<evidence type="ECO:0000313" key="2">
    <source>
        <dbReference type="EMBL" id="RKO93026.1"/>
    </source>
</evidence>
<evidence type="ECO:0000313" key="3">
    <source>
        <dbReference type="Proteomes" id="UP000269721"/>
    </source>
</evidence>
<evidence type="ECO:0000256" key="1">
    <source>
        <dbReference type="SAM" id="MobiDB-lite"/>
    </source>
</evidence>
<organism evidence="2 3">
    <name type="scientific">Blyttiomyces helicus</name>
    <dbReference type="NCBI Taxonomy" id="388810"/>
    <lineage>
        <taxon>Eukaryota</taxon>
        <taxon>Fungi</taxon>
        <taxon>Fungi incertae sedis</taxon>
        <taxon>Chytridiomycota</taxon>
        <taxon>Chytridiomycota incertae sedis</taxon>
        <taxon>Chytridiomycetes</taxon>
        <taxon>Chytridiomycetes incertae sedis</taxon>
        <taxon>Blyttiomyces</taxon>
    </lineage>
</organism>
<name>A0A4P9WQ90_9FUNG</name>
<dbReference type="OrthoDB" id="424310at2759"/>
<dbReference type="AlphaFoldDB" id="A0A4P9WQ90"/>
<feature type="non-terminal residue" evidence="2">
    <location>
        <position position="256"/>
    </location>
</feature>
<protein>
    <submittedName>
        <fullName evidence="2">Uncharacterized protein</fullName>
    </submittedName>
</protein>
<accession>A0A4P9WQ90</accession>